<dbReference type="Proteomes" id="UP000742024">
    <property type="component" value="Unassembled WGS sequence"/>
</dbReference>
<comment type="caution">
    <text evidence="1">The sequence shown here is derived from an EMBL/GenBank/DDBJ whole genome shotgun (WGS) entry which is preliminary data.</text>
</comment>
<dbReference type="EMBL" id="SRPR01000122">
    <property type="protein sequence ID" value="KAG5959349.1"/>
    <property type="molecule type" value="Genomic_DNA"/>
</dbReference>
<reference evidence="1 2" key="1">
    <citation type="journal article" date="2020" name="bioRxiv">
        <title>Whole genome comparisons of ergot fungi reveals the divergence and evolution of species within the genus Claviceps are the result of varying mechanisms driving genome evolution and host range expansion.</title>
        <authorList>
            <person name="Wyka S.A."/>
            <person name="Mondo S.J."/>
            <person name="Liu M."/>
            <person name="Dettman J."/>
            <person name="Nalam V."/>
            <person name="Broders K.D."/>
        </authorList>
    </citation>
    <scope>NUCLEOTIDE SEQUENCE [LARGE SCALE GENOMIC DNA]</scope>
    <source>
        <strain evidence="1 2">LM583</strain>
    </source>
</reference>
<protein>
    <submittedName>
        <fullName evidence="1">Uncharacterized protein</fullName>
    </submittedName>
</protein>
<gene>
    <name evidence="1" type="ORF">E4U57_000743</name>
</gene>
<accession>A0ABQ7PCE1</accession>
<evidence type="ECO:0000313" key="1">
    <source>
        <dbReference type="EMBL" id="KAG5959349.1"/>
    </source>
</evidence>
<proteinExistence type="predicted"/>
<evidence type="ECO:0000313" key="2">
    <source>
        <dbReference type="Proteomes" id="UP000742024"/>
    </source>
</evidence>
<sequence length="114" mass="12905">MDVADFVVDDLGDAKALKAKEEWQDKQDAACGMISQVCGPAVRHLLKGTDDNPIEEKVTTYFQVLEKRYRLTGSAVLQQLRRRYARIRLDGCKDIADYADQLQKARADLMELSV</sequence>
<organism evidence="1 2">
    <name type="scientific">Claviceps arundinis</name>
    <dbReference type="NCBI Taxonomy" id="1623583"/>
    <lineage>
        <taxon>Eukaryota</taxon>
        <taxon>Fungi</taxon>
        <taxon>Dikarya</taxon>
        <taxon>Ascomycota</taxon>
        <taxon>Pezizomycotina</taxon>
        <taxon>Sordariomycetes</taxon>
        <taxon>Hypocreomycetidae</taxon>
        <taxon>Hypocreales</taxon>
        <taxon>Clavicipitaceae</taxon>
        <taxon>Claviceps</taxon>
    </lineage>
</organism>
<name>A0ABQ7PCE1_9HYPO</name>
<keyword evidence="2" id="KW-1185">Reference proteome</keyword>